<accession>A0A8E2E0J7</accession>
<dbReference type="GO" id="GO:0016020">
    <property type="term" value="C:membrane"/>
    <property type="evidence" value="ECO:0007669"/>
    <property type="project" value="UniProtKB-SubCell"/>
</dbReference>
<evidence type="ECO:0000256" key="5">
    <source>
        <dbReference type="ARBA" id="ARBA00023128"/>
    </source>
</evidence>
<dbReference type="InterPro" id="IPR052374">
    <property type="entry name" value="SERAC1"/>
</dbReference>
<evidence type="ECO:0000313" key="7">
    <source>
        <dbReference type="EMBL" id="OCK75102.1"/>
    </source>
</evidence>
<dbReference type="SUPFAM" id="SSF53474">
    <property type="entry name" value="alpha/beta-Hydrolases"/>
    <property type="match status" value="1"/>
</dbReference>
<evidence type="ECO:0000256" key="6">
    <source>
        <dbReference type="ARBA" id="ARBA00023136"/>
    </source>
</evidence>
<evidence type="ECO:0000256" key="1">
    <source>
        <dbReference type="ARBA" id="ARBA00004173"/>
    </source>
</evidence>
<protein>
    <recommendedName>
        <fullName evidence="9">DUF676 domain-containing protein</fullName>
    </recommendedName>
</protein>
<dbReference type="InterPro" id="IPR029058">
    <property type="entry name" value="AB_hydrolase_fold"/>
</dbReference>
<proteinExistence type="predicted"/>
<dbReference type="Gene3D" id="3.40.50.1820">
    <property type="entry name" value="alpha/beta hydrolase"/>
    <property type="match status" value="1"/>
</dbReference>
<dbReference type="OrthoDB" id="427518at2759"/>
<dbReference type="GO" id="GO:0005783">
    <property type="term" value="C:endoplasmic reticulum"/>
    <property type="evidence" value="ECO:0007669"/>
    <property type="project" value="UniProtKB-SubCell"/>
</dbReference>
<evidence type="ECO:0000256" key="4">
    <source>
        <dbReference type="ARBA" id="ARBA00022824"/>
    </source>
</evidence>
<reference evidence="7 8" key="1">
    <citation type="journal article" date="2016" name="Nat. Commun.">
        <title>Ectomycorrhizal ecology is imprinted in the genome of the dominant symbiotic fungus Cenococcum geophilum.</title>
        <authorList>
            <consortium name="DOE Joint Genome Institute"/>
            <person name="Peter M."/>
            <person name="Kohler A."/>
            <person name="Ohm R.A."/>
            <person name="Kuo A."/>
            <person name="Krutzmann J."/>
            <person name="Morin E."/>
            <person name="Arend M."/>
            <person name="Barry K.W."/>
            <person name="Binder M."/>
            <person name="Choi C."/>
            <person name="Clum A."/>
            <person name="Copeland A."/>
            <person name="Grisel N."/>
            <person name="Haridas S."/>
            <person name="Kipfer T."/>
            <person name="LaButti K."/>
            <person name="Lindquist E."/>
            <person name="Lipzen A."/>
            <person name="Maire R."/>
            <person name="Meier B."/>
            <person name="Mihaltcheva S."/>
            <person name="Molinier V."/>
            <person name="Murat C."/>
            <person name="Poggeler S."/>
            <person name="Quandt C.A."/>
            <person name="Sperisen C."/>
            <person name="Tritt A."/>
            <person name="Tisserant E."/>
            <person name="Crous P.W."/>
            <person name="Henrissat B."/>
            <person name="Nehls U."/>
            <person name="Egli S."/>
            <person name="Spatafora J.W."/>
            <person name="Grigoriev I.V."/>
            <person name="Martin F.M."/>
        </authorList>
    </citation>
    <scope>NUCLEOTIDE SEQUENCE [LARGE SCALE GENOMIC DNA]</scope>
    <source>
        <strain evidence="7 8">CBS 459.81</strain>
    </source>
</reference>
<organism evidence="7 8">
    <name type="scientific">Lepidopterella palustris CBS 459.81</name>
    <dbReference type="NCBI Taxonomy" id="1314670"/>
    <lineage>
        <taxon>Eukaryota</taxon>
        <taxon>Fungi</taxon>
        <taxon>Dikarya</taxon>
        <taxon>Ascomycota</taxon>
        <taxon>Pezizomycotina</taxon>
        <taxon>Dothideomycetes</taxon>
        <taxon>Pleosporomycetidae</taxon>
        <taxon>Mytilinidiales</taxon>
        <taxon>Argynnaceae</taxon>
        <taxon>Lepidopterella</taxon>
    </lineage>
</organism>
<evidence type="ECO:0000256" key="2">
    <source>
        <dbReference type="ARBA" id="ARBA00004240"/>
    </source>
</evidence>
<keyword evidence="6" id="KW-0472">Membrane</keyword>
<evidence type="ECO:0000313" key="8">
    <source>
        <dbReference type="Proteomes" id="UP000250266"/>
    </source>
</evidence>
<keyword evidence="8" id="KW-1185">Reference proteome</keyword>
<dbReference type="PANTHER" id="PTHR48182">
    <property type="entry name" value="PROTEIN SERAC1"/>
    <property type="match status" value="1"/>
</dbReference>
<dbReference type="GO" id="GO:0005739">
    <property type="term" value="C:mitochondrion"/>
    <property type="evidence" value="ECO:0007669"/>
    <property type="project" value="UniProtKB-SubCell"/>
</dbReference>
<name>A0A8E2E0J7_9PEZI</name>
<sequence>AETLLKDLEMERQTNDEKERPILFVCHSLGGLIVKQYSNLGKIYSCTNGVMFFGTPHRGSTTTSLARLVANVAKIAFKQPNNNRRHVIDQDQNTLERQSKSFAVISTDMILVSIFEERPTHHAGIVSPLYTAPPKCY</sequence>
<dbReference type="Proteomes" id="UP000250266">
    <property type="component" value="Unassembled WGS sequence"/>
</dbReference>
<evidence type="ECO:0000256" key="3">
    <source>
        <dbReference type="ARBA" id="ARBA00004370"/>
    </source>
</evidence>
<dbReference type="AlphaFoldDB" id="A0A8E2E0J7"/>
<comment type="subcellular location">
    <subcellularLocation>
        <location evidence="2">Endoplasmic reticulum</location>
    </subcellularLocation>
    <subcellularLocation>
        <location evidence="3">Membrane</location>
    </subcellularLocation>
    <subcellularLocation>
        <location evidence="1">Mitochondrion</location>
    </subcellularLocation>
</comment>
<gene>
    <name evidence="7" type="ORF">K432DRAFT_309307</name>
</gene>
<dbReference type="EMBL" id="KV745364">
    <property type="protein sequence ID" value="OCK75102.1"/>
    <property type="molecule type" value="Genomic_DNA"/>
</dbReference>
<keyword evidence="5" id="KW-0496">Mitochondrion</keyword>
<keyword evidence="4" id="KW-0256">Endoplasmic reticulum</keyword>
<dbReference type="PANTHER" id="PTHR48182:SF2">
    <property type="entry name" value="PROTEIN SERAC1"/>
    <property type="match status" value="1"/>
</dbReference>
<evidence type="ECO:0008006" key="9">
    <source>
        <dbReference type="Google" id="ProtNLM"/>
    </source>
</evidence>
<feature type="non-terminal residue" evidence="7">
    <location>
        <position position="1"/>
    </location>
</feature>